<evidence type="ECO:0000256" key="2">
    <source>
        <dbReference type="PROSITE-ProRule" id="PRU00703"/>
    </source>
</evidence>
<feature type="domain" description="CBS" evidence="3">
    <location>
        <begin position="7"/>
        <end position="67"/>
    </location>
</feature>
<reference evidence="5" key="2">
    <citation type="journal article" date="2016" name="Environ. Microbiol. Rep.">
        <title>Analysis of defence systems and a conjugative IncP-1 plasmid in the marine polyaromatic hydrocarbons-degrading bacterium Cycloclasticus sp. 78-ME.</title>
        <authorList>
            <person name="Yakimov M.M."/>
            <person name="Crisafi F."/>
            <person name="Messina E."/>
            <person name="Smedile F."/>
            <person name="Lopatina A."/>
            <person name="Denaro R."/>
            <person name="Pieper D.H."/>
            <person name="Golyshin P.N."/>
            <person name="Giuliano L."/>
        </authorList>
    </citation>
    <scope>NUCLEOTIDE SEQUENCE [LARGE SCALE GENOMIC DNA]</scope>
    <source>
        <strain evidence="5">78-ME</strain>
    </source>
</reference>
<dbReference type="RefSeq" id="WP_020932538.1">
    <property type="nucleotide sequence ID" value="NC_021917.1"/>
</dbReference>
<dbReference type="PROSITE" id="PS51371">
    <property type="entry name" value="CBS"/>
    <property type="match status" value="2"/>
</dbReference>
<dbReference type="InterPro" id="IPR046342">
    <property type="entry name" value="CBS_dom_sf"/>
</dbReference>
<dbReference type="SUPFAM" id="SSF54631">
    <property type="entry name" value="CBS-domain pair"/>
    <property type="match status" value="1"/>
</dbReference>
<evidence type="ECO:0000313" key="5">
    <source>
        <dbReference type="Proteomes" id="UP000015380"/>
    </source>
</evidence>
<dbReference type="EMBL" id="CP005996">
    <property type="protein sequence ID" value="AGS39691.1"/>
    <property type="molecule type" value="Genomic_DNA"/>
</dbReference>
<evidence type="ECO:0000259" key="3">
    <source>
        <dbReference type="PROSITE" id="PS51371"/>
    </source>
</evidence>
<keyword evidence="1 2" id="KW-0129">CBS domain</keyword>
<dbReference type="InterPro" id="IPR051257">
    <property type="entry name" value="Diverse_CBS-Domain"/>
</dbReference>
<dbReference type="Proteomes" id="UP000015380">
    <property type="component" value="Chromosome"/>
</dbReference>
<dbReference type="HOGENOM" id="CLU_040681_9_3_6"/>
<dbReference type="PANTHER" id="PTHR43080:SF29">
    <property type="entry name" value="OS02G0818000 PROTEIN"/>
    <property type="match status" value="1"/>
</dbReference>
<dbReference type="PANTHER" id="PTHR43080">
    <property type="entry name" value="CBS DOMAIN-CONTAINING PROTEIN CBSX3, MITOCHONDRIAL"/>
    <property type="match status" value="1"/>
</dbReference>
<evidence type="ECO:0000256" key="1">
    <source>
        <dbReference type="ARBA" id="ARBA00023122"/>
    </source>
</evidence>
<name>S5T7D0_9GAMM</name>
<evidence type="ECO:0000313" key="4">
    <source>
        <dbReference type="EMBL" id="AGS39691.1"/>
    </source>
</evidence>
<proteinExistence type="predicted"/>
<dbReference type="AlphaFoldDB" id="S5T7D0"/>
<organism evidence="4 5">
    <name type="scientific">Cycloclasticus zancles 78-ME</name>
    <dbReference type="NCBI Taxonomy" id="1198232"/>
    <lineage>
        <taxon>Bacteria</taxon>
        <taxon>Pseudomonadati</taxon>
        <taxon>Pseudomonadota</taxon>
        <taxon>Gammaproteobacteria</taxon>
        <taxon>Thiotrichales</taxon>
        <taxon>Piscirickettsiaceae</taxon>
        <taxon>Cycloclasticus</taxon>
    </lineage>
</organism>
<dbReference type="Pfam" id="PF00571">
    <property type="entry name" value="CBS"/>
    <property type="match status" value="2"/>
</dbReference>
<gene>
    <name evidence="4" type="ORF">CYCME_1362</name>
</gene>
<dbReference type="PATRIC" id="fig|1198232.3.peg.1355"/>
<dbReference type="KEGG" id="cza:CYCME_1362"/>
<dbReference type="eggNOG" id="COG0517">
    <property type="taxonomic scope" value="Bacteria"/>
</dbReference>
<reference evidence="4 5" key="1">
    <citation type="submission" date="2013-05" db="EMBL/GenBank/DDBJ databases">
        <title>Between feast and famine: a lifestyle of most important marine PAH-degrading bacterium Cycloclasticus sp. 7ME.</title>
        <authorList>
            <person name="Yakimov M.M."/>
            <person name="Messina E."/>
            <person name="Genovese M."/>
            <person name="Denaro R."/>
            <person name="Crisafi F."/>
            <person name="Russo D."/>
            <person name="Cappello S."/>
            <person name="Santisi S."/>
            <person name="Smedile F."/>
            <person name="Golyshina O.V."/>
            <person name="Tran H."/>
            <person name="Pieper D.H."/>
            <person name="Golyshin P.N."/>
            <person name="Giuliano L."/>
        </authorList>
    </citation>
    <scope>NUCLEOTIDE SEQUENCE [LARGE SCALE GENOMIC DNA]</scope>
    <source>
        <strain evidence="4 5">78-ME</strain>
    </source>
</reference>
<dbReference type="InterPro" id="IPR000644">
    <property type="entry name" value="CBS_dom"/>
</dbReference>
<protein>
    <submittedName>
        <fullName evidence="4">CBS domain protein</fullName>
    </submittedName>
</protein>
<dbReference type="CDD" id="cd02205">
    <property type="entry name" value="CBS_pair_SF"/>
    <property type="match status" value="1"/>
</dbReference>
<dbReference type="Gene3D" id="3.10.580.10">
    <property type="entry name" value="CBS-domain"/>
    <property type="match status" value="1"/>
</dbReference>
<dbReference type="SMART" id="SM00116">
    <property type="entry name" value="CBS"/>
    <property type="match status" value="2"/>
</dbReference>
<sequence>MIVEDIMTKAVICGQMTDSVGMLEQLMNKAGVQCLPIIDNAAQCIGVISAIDLIQLHAIQASLRGDVQAWEICTEPVVEISPYQSLTEAAELMVSNKLHHLVVTGAEGLLGIVSSMDILEKKVLRQGAR</sequence>
<accession>S5T7D0</accession>
<keyword evidence="5" id="KW-1185">Reference proteome</keyword>
<feature type="domain" description="CBS" evidence="3">
    <location>
        <begin position="73"/>
        <end position="129"/>
    </location>
</feature>